<comment type="caution">
    <text evidence="2">The sequence shown here is derived from an EMBL/GenBank/DDBJ whole genome shotgun (WGS) entry which is preliminary data.</text>
</comment>
<protein>
    <submittedName>
        <fullName evidence="2">Uncharacterized protein</fullName>
    </submittedName>
</protein>
<evidence type="ECO:0000313" key="3">
    <source>
        <dbReference type="Proteomes" id="UP000092321"/>
    </source>
</evidence>
<evidence type="ECO:0000313" key="2">
    <source>
        <dbReference type="EMBL" id="OBA26144.1"/>
    </source>
</evidence>
<proteinExistence type="predicted"/>
<accession>A0A1B7TBN4</accession>
<sequence length="133" mass="15589">MIMSGAKRMQENDNKNNSTDGNNQVDILLDSINREQKLEEEKILNEMNNAGVLEDQLTNMQKQQRDDEELEEMQRKEILKKMNIERMKNSIEIPKQENVDSNIIPLNVSKEKVEVIKLVTKPKNKKKKKIIKL</sequence>
<organism evidence="2 3">
    <name type="scientific">Hanseniaspora valbyensis NRRL Y-1626</name>
    <dbReference type="NCBI Taxonomy" id="766949"/>
    <lineage>
        <taxon>Eukaryota</taxon>
        <taxon>Fungi</taxon>
        <taxon>Dikarya</taxon>
        <taxon>Ascomycota</taxon>
        <taxon>Saccharomycotina</taxon>
        <taxon>Saccharomycetes</taxon>
        <taxon>Saccharomycodales</taxon>
        <taxon>Saccharomycodaceae</taxon>
        <taxon>Hanseniaspora</taxon>
    </lineage>
</organism>
<keyword evidence="3" id="KW-1185">Reference proteome</keyword>
<evidence type="ECO:0000256" key="1">
    <source>
        <dbReference type="SAM" id="MobiDB-lite"/>
    </source>
</evidence>
<gene>
    <name evidence="2" type="ORF">HANVADRAFT_49434</name>
</gene>
<dbReference type="AlphaFoldDB" id="A0A1B7TBN4"/>
<dbReference type="EMBL" id="LXPE01000023">
    <property type="protein sequence ID" value="OBA26144.1"/>
    <property type="molecule type" value="Genomic_DNA"/>
</dbReference>
<feature type="region of interest" description="Disordered" evidence="1">
    <location>
        <begin position="1"/>
        <end position="25"/>
    </location>
</feature>
<dbReference type="Proteomes" id="UP000092321">
    <property type="component" value="Unassembled WGS sequence"/>
</dbReference>
<name>A0A1B7TBN4_9ASCO</name>
<reference evidence="3" key="1">
    <citation type="journal article" date="2016" name="Proc. Natl. Acad. Sci. U.S.A.">
        <title>Comparative genomics of biotechnologically important yeasts.</title>
        <authorList>
            <person name="Riley R."/>
            <person name="Haridas S."/>
            <person name="Wolfe K.H."/>
            <person name="Lopes M.R."/>
            <person name="Hittinger C.T."/>
            <person name="Goeker M."/>
            <person name="Salamov A.A."/>
            <person name="Wisecaver J.H."/>
            <person name="Long T.M."/>
            <person name="Calvey C.H."/>
            <person name="Aerts A.L."/>
            <person name="Barry K.W."/>
            <person name="Choi C."/>
            <person name="Clum A."/>
            <person name="Coughlan A.Y."/>
            <person name="Deshpande S."/>
            <person name="Douglass A.P."/>
            <person name="Hanson S.J."/>
            <person name="Klenk H.-P."/>
            <person name="LaButti K.M."/>
            <person name="Lapidus A."/>
            <person name="Lindquist E.A."/>
            <person name="Lipzen A.M."/>
            <person name="Meier-Kolthoff J.P."/>
            <person name="Ohm R.A."/>
            <person name="Otillar R.P."/>
            <person name="Pangilinan J.L."/>
            <person name="Peng Y."/>
            <person name="Rokas A."/>
            <person name="Rosa C.A."/>
            <person name="Scheuner C."/>
            <person name="Sibirny A.A."/>
            <person name="Slot J.C."/>
            <person name="Stielow J.B."/>
            <person name="Sun H."/>
            <person name="Kurtzman C.P."/>
            <person name="Blackwell M."/>
            <person name="Grigoriev I.V."/>
            <person name="Jeffries T.W."/>
        </authorList>
    </citation>
    <scope>NUCLEOTIDE SEQUENCE [LARGE SCALE GENOMIC DNA]</scope>
    <source>
        <strain evidence="3">NRRL Y-1626</strain>
    </source>
</reference>